<feature type="compositionally biased region" description="Low complexity" evidence="1">
    <location>
        <begin position="301"/>
        <end position="312"/>
    </location>
</feature>
<feature type="compositionally biased region" description="Basic and acidic residues" evidence="1">
    <location>
        <begin position="266"/>
        <end position="281"/>
    </location>
</feature>
<feature type="compositionally biased region" description="Polar residues" evidence="1">
    <location>
        <begin position="203"/>
        <end position="218"/>
    </location>
</feature>
<evidence type="ECO:0000313" key="2">
    <source>
        <dbReference type="EMBL" id="RKP12245.1"/>
    </source>
</evidence>
<feature type="region of interest" description="Disordered" evidence="1">
    <location>
        <begin position="368"/>
        <end position="425"/>
    </location>
</feature>
<feature type="compositionally biased region" description="Low complexity" evidence="1">
    <location>
        <begin position="111"/>
        <end position="128"/>
    </location>
</feature>
<gene>
    <name evidence="2" type="ORF">BJ684DRAFT_21199</name>
</gene>
<dbReference type="EMBL" id="KZ988415">
    <property type="protein sequence ID" value="RKP12245.1"/>
    <property type="molecule type" value="Genomic_DNA"/>
</dbReference>
<feature type="region of interest" description="Disordered" evidence="1">
    <location>
        <begin position="1"/>
        <end position="345"/>
    </location>
</feature>
<feature type="compositionally biased region" description="Low complexity" evidence="1">
    <location>
        <begin position="58"/>
        <end position="72"/>
    </location>
</feature>
<evidence type="ECO:0000313" key="3">
    <source>
        <dbReference type="Proteomes" id="UP000267251"/>
    </source>
</evidence>
<feature type="compositionally biased region" description="Polar residues" evidence="1">
    <location>
        <begin position="256"/>
        <end position="265"/>
    </location>
</feature>
<feature type="compositionally biased region" description="Low complexity" evidence="1">
    <location>
        <begin position="25"/>
        <end position="43"/>
    </location>
</feature>
<keyword evidence="3" id="KW-1185">Reference proteome</keyword>
<feature type="compositionally biased region" description="Basic residues" evidence="1">
    <location>
        <begin position="233"/>
        <end position="244"/>
    </location>
</feature>
<feature type="compositionally biased region" description="Low complexity" evidence="1">
    <location>
        <begin position="369"/>
        <end position="385"/>
    </location>
</feature>
<reference evidence="3" key="1">
    <citation type="journal article" date="2018" name="Nat. Microbiol.">
        <title>Leveraging single-cell genomics to expand the fungal tree of life.</title>
        <authorList>
            <person name="Ahrendt S.R."/>
            <person name="Quandt C.A."/>
            <person name="Ciobanu D."/>
            <person name="Clum A."/>
            <person name="Salamov A."/>
            <person name="Andreopoulos B."/>
            <person name="Cheng J.F."/>
            <person name="Woyke T."/>
            <person name="Pelin A."/>
            <person name="Henrissat B."/>
            <person name="Reynolds N.K."/>
            <person name="Benny G.L."/>
            <person name="Smith M.E."/>
            <person name="James T.Y."/>
            <person name="Grigoriev I.V."/>
        </authorList>
    </citation>
    <scope>NUCLEOTIDE SEQUENCE [LARGE SCALE GENOMIC DNA]</scope>
</reference>
<name>A0A4P9Y0G6_9FUNG</name>
<evidence type="ECO:0000256" key="1">
    <source>
        <dbReference type="SAM" id="MobiDB-lite"/>
    </source>
</evidence>
<dbReference type="Proteomes" id="UP000267251">
    <property type="component" value="Unassembled WGS sequence"/>
</dbReference>
<feature type="compositionally biased region" description="Acidic residues" evidence="1">
    <location>
        <begin position="161"/>
        <end position="172"/>
    </location>
</feature>
<accession>A0A4P9Y0G6</accession>
<proteinExistence type="predicted"/>
<sequence>MTIPAVNIRPQTALAKGGGPFGERSSSPAPSTSSTSSSSSSTSNRRSIINFFGRNKTPLPSKEPSSPSSIASFTHRPPSPRPNRDSIDSVSSASHPANQGMLLSTPPRPSAPSSSSSPSPSAPLKDSSGQQSSKSLGRRIRRVLSASSLRESIRSSRESIVMEEEEEEEEEGKENGQYEEPLERKKTPSSHAKEARGSHPSHRPTSSISGKSYSQVASSGHHRTSSPHGKSPLPRRKGEGHHHSPGAGIPRKANGPSDSSPLKSSTKPDAHHHPSRGRDRGYTLPSNFQLAPILFPGMNHSPGPSSFSSISSRDGAMASGSGLYTSPGGYPPSPGSMALPPMIRPPNHARTSSYASVRLDVNSLVVPGSPSSIASTSSSASSAAPSPSPSPSPSYMNGRGMSGGSPRLDPHRGGSPILGPYGSSPVPDRKIRAIPSPWNTPFFLSLLLLLLPSFTHHGWRWRLSGPGPGKTTSWGQKCK</sequence>
<feature type="compositionally biased region" description="Basic and acidic residues" evidence="1">
    <location>
        <begin position="173"/>
        <end position="197"/>
    </location>
</feature>
<protein>
    <submittedName>
        <fullName evidence="2">Uncharacterized protein</fullName>
    </submittedName>
</protein>
<feature type="compositionally biased region" description="Low complexity" evidence="1">
    <location>
        <begin position="319"/>
        <end position="328"/>
    </location>
</feature>
<dbReference type="AlphaFoldDB" id="A0A4P9Y0G6"/>
<feature type="compositionally biased region" description="Polar residues" evidence="1">
    <location>
        <begin position="88"/>
        <end position="97"/>
    </location>
</feature>
<organism evidence="2 3">
    <name type="scientific">Piptocephalis cylindrospora</name>
    <dbReference type="NCBI Taxonomy" id="1907219"/>
    <lineage>
        <taxon>Eukaryota</taxon>
        <taxon>Fungi</taxon>
        <taxon>Fungi incertae sedis</taxon>
        <taxon>Zoopagomycota</taxon>
        <taxon>Zoopagomycotina</taxon>
        <taxon>Zoopagomycetes</taxon>
        <taxon>Zoopagales</taxon>
        <taxon>Piptocephalidaceae</taxon>
        <taxon>Piptocephalis</taxon>
    </lineage>
</organism>